<evidence type="ECO:0000313" key="5">
    <source>
        <dbReference type="Proteomes" id="UP000001137"/>
    </source>
</evidence>
<dbReference type="SMART" id="SM00899">
    <property type="entry name" value="FeoA"/>
    <property type="match status" value="1"/>
</dbReference>
<evidence type="ECO:0000259" key="3">
    <source>
        <dbReference type="SMART" id="SM00899"/>
    </source>
</evidence>
<dbReference type="SUPFAM" id="SSF47979">
    <property type="entry name" value="Iron-dependent repressor protein, dimerization domain"/>
    <property type="match status" value="1"/>
</dbReference>
<keyword evidence="5" id="KW-1185">Reference proteome</keyword>
<dbReference type="GO" id="GO:0046914">
    <property type="term" value="F:transition metal ion binding"/>
    <property type="evidence" value="ECO:0007669"/>
    <property type="project" value="InterPro"/>
</dbReference>
<gene>
    <name evidence="4" type="ordered locus">Cmaq_1752</name>
</gene>
<dbReference type="GO" id="GO:0046983">
    <property type="term" value="F:protein dimerization activity"/>
    <property type="evidence" value="ECO:0007669"/>
    <property type="project" value="InterPro"/>
</dbReference>
<name>A8MAJ8_CALMQ</name>
<evidence type="ECO:0000256" key="1">
    <source>
        <dbReference type="ARBA" id="ARBA00004496"/>
    </source>
</evidence>
<dbReference type="InterPro" id="IPR022689">
    <property type="entry name" value="Iron_dep_repressor"/>
</dbReference>
<reference evidence="4 5" key="1">
    <citation type="submission" date="2007-10" db="EMBL/GenBank/DDBJ databases">
        <title>Complete sequence of Caldivirga maquilingensis IC-167.</title>
        <authorList>
            <consortium name="US DOE Joint Genome Institute"/>
            <person name="Copeland A."/>
            <person name="Lucas S."/>
            <person name="Lapidus A."/>
            <person name="Barry K."/>
            <person name="Glavina del Rio T."/>
            <person name="Dalin E."/>
            <person name="Tice H."/>
            <person name="Pitluck S."/>
            <person name="Saunders E."/>
            <person name="Brettin T."/>
            <person name="Bruce D."/>
            <person name="Detter J.C."/>
            <person name="Han C."/>
            <person name="Schmutz J."/>
            <person name="Larimer F."/>
            <person name="Land M."/>
            <person name="Hauser L."/>
            <person name="Kyrpides N."/>
            <person name="Ivanova N."/>
            <person name="Biddle J.F."/>
            <person name="Zhang Z."/>
            <person name="Fitz-Gibbon S.T."/>
            <person name="Lowe T.M."/>
            <person name="Saltikov C."/>
            <person name="House C.H."/>
            <person name="Richardson P."/>
        </authorList>
    </citation>
    <scope>NUCLEOTIDE SEQUENCE [LARGE SCALE GENOMIC DNA]</scope>
    <source>
        <strain evidence="5">ATCC 700844 / DSM 13496 / JCM 10307 / IC-167</strain>
    </source>
</reference>
<dbReference type="Gene3D" id="1.10.10.10">
    <property type="entry name" value="Winged helix-like DNA-binding domain superfamily/Winged helix DNA-binding domain"/>
    <property type="match status" value="1"/>
</dbReference>
<dbReference type="STRING" id="397948.Cmaq_1752"/>
<dbReference type="HOGENOM" id="CLU_069532_0_2_2"/>
<dbReference type="InterPro" id="IPR036421">
    <property type="entry name" value="Fe_dep_repressor_sf"/>
</dbReference>
<comment type="subunit">
    <text evidence="2">Homodimer.</text>
</comment>
<sequence>MAIKVFNDFYGEASLTLVANELGVTPATAHKVIEHLENEHYVVKLSRGIYSLTSNGDEIASKMLAKHRILEVFLGILGFNILEVHVHAHELEHVNDVVIDRIYNMLGRPMTCPHGNPIIGKPEGMRLSKSYPGNVIITSVAESKNVLNFLIQHKLSINDRLAVVRRRKGNVTIEVNGKRIIVDESIASGIIVTEVK</sequence>
<dbReference type="eggNOG" id="arCOG02099">
    <property type="taxonomic scope" value="Archaea"/>
</dbReference>
<evidence type="ECO:0000313" key="4">
    <source>
        <dbReference type="EMBL" id="ABW02575.1"/>
    </source>
</evidence>
<dbReference type="KEGG" id="cma:Cmaq_1752"/>
<protein>
    <submittedName>
        <fullName evidence="4">Iron dependent repressor</fullName>
    </submittedName>
</protein>
<dbReference type="InterPro" id="IPR007167">
    <property type="entry name" value="Fe-transptr_FeoA-like"/>
</dbReference>
<dbReference type="Pfam" id="PF02742">
    <property type="entry name" value="Fe_dep_repr_C"/>
    <property type="match status" value="1"/>
</dbReference>
<dbReference type="InterPro" id="IPR050536">
    <property type="entry name" value="DtxR_MntR_Metal-Reg"/>
</dbReference>
<organism evidence="4 5">
    <name type="scientific">Caldivirga maquilingensis (strain ATCC 700844 / DSM 13496 / JCM 10307 / IC-167)</name>
    <dbReference type="NCBI Taxonomy" id="397948"/>
    <lineage>
        <taxon>Archaea</taxon>
        <taxon>Thermoproteota</taxon>
        <taxon>Thermoprotei</taxon>
        <taxon>Thermoproteales</taxon>
        <taxon>Thermoproteaceae</taxon>
        <taxon>Caldivirga</taxon>
    </lineage>
</organism>
<dbReference type="Proteomes" id="UP000001137">
    <property type="component" value="Chromosome"/>
</dbReference>
<comment type="subcellular location">
    <subcellularLocation>
        <location evidence="1">Cytoplasm</location>
    </subcellularLocation>
</comment>
<dbReference type="Gene3D" id="2.30.30.90">
    <property type="match status" value="1"/>
</dbReference>
<dbReference type="EMBL" id="CP000852">
    <property type="protein sequence ID" value="ABW02575.1"/>
    <property type="molecule type" value="Genomic_DNA"/>
</dbReference>
<dbReference type="InterPro" id="IPR038157">
    <property type="entry name" value="FeoA_core_dom"/>
</dbReference>
<dbReference type="SMART" id="SM00529">
    <property type="entry name" value="HTH_DTXR"/>
    <property type="match status" value="1"/>
</dbReference>
<dbReference type="SUPFAM" id="SSF46785">
    <property type="entry name" value="Winged helix' DNA-binding domain"/>
    <property type="match status" value="1"/>
</dbReference>
<dbReference type="PANTHER" id="PTHR33238:SF11">
    <property type="entry name" value="TRANSCRIPTIONAL REGULATOR MNTR"/>
    <property type="match status" value="1"/>
</dbReference>
<dbReference type="GO" id="GO:0005737">
    <property type="term" value="C:cytoplasm"/>
    <property type="evidence" value="ECO:0007669"/>
    <property type="project" value="UniProtKB-SubCell"/>
</dbReference>
<proteinExistence type="predicted"/>
<feature type="domain" description="Ferrous iron transporter FeoA-like" evidence="3">
    <location>
        <begin position="125"/>
        <end position="194"/>
    </location>
</feature>
<accession>A8MAJ8</accession>
<dbReference type="PANTHER" id="PTHR33238">
    <property type="entry name" value="IRON (METAL) DEPENDENT REPRESSOR, DTXR FAMILY"/>
    <property type="match status" value="1"/>
</dbReference>
<dbReference type="Pfam" id="PF04023">
    <property type="entry name" value="FeoA"/>
    <property type="match status" value="1"/>
</dbReference>
<dbReference type="GeneID" id="5709443"/>
<dbReference type="InterPro" id="IPR001367">
    <property type="entry name" value="Fe_dep_repressor"/>
</dbReference>
<dbReference type="InterPro" id="IPR036388">
    <property type="entry name" value="WH-like_DNA-bd_sf"/>
</dbReference>
<dbReference type="RefSeq" id="WP_012186794.1">
    <property type="nucleotide sequence ID" value="NC_009954.1"/>
</dbReference>
<dbReference type="InterPro" id="IPR036390">
    <property type="entry name" value="WH_DNA-bd_sf"/>
</dbReference>
<dbReference type="AlphaFoldDB" id="A8MAJ8"/>
<dbReference type="GO" id="GO:0003700">
    <property type="term" value="F:DNA-binding transcription factor activity"/>
    <property type="evidence" value="ECO:0007669"/>
    <property type="project" value="InterPro"/>
</dbReference>
<evidence type="ECO:0000256" key="2">
    <source>
        <dbReference type="ARBA" id="ARBA00011738"/>
    </source>
</evidence>
<dbReference type="OrthoDB" id="24735at2157"/>